<evidence type="ECO:0000313" key="2">
    <source>
        <dbReference type="EnsemblMetazoa" id="PPA42831.1"/>
    </source>
</evidence>
<dbReference type="PANTHER" id="PTHR33351:SF1">
    <property type="entry name" value="IG-LIKE DOMAIN-CONTAINING PROTEIN-RELATED"/>
    <property type="match status" value="1"/>
</dbReference>
<accession>A0A8R1V031</accession>
<organism evidence="2 3">
    <name type="scientific">Pristionchus pacificus</name>
    <name type="common">Parasitic nematode worm</name>
    <dbReference type="NCBI Taxonomy" id="54126"/>
    <lineage>
        <taxon>Eukaryota</taxon>
        <taxon>Metazoa</taxon>
        <taxon>Ecdysozoa</taxon>
        <taxon>Nematoda</taxon>
        <taxon>Chromadorea</taxon>
        <taxon>Rhabditida</taxon>
        <taxon>Rhabditina</taxon>
        <taxon>Diplogasteromorpha</taxon>
        <taxon>Diplogasteroidea</taxon>
        <taxon>Neodiplogasteridae</taxon>
        <taxon>Pristionchus</taxon>
    </lineage>
</organism>
<gene>
    <name evidence="2" type="primary">WBGene00281200</name>
</gene>
<keyword evidence="1" id="KW-0732">Signal</keyword>
<reference evidence="3" key="1">
    <citation type="journal article" date="2008" name="Nat. Genet.">
        <title>The Pristionchus pacificus genome provides a unique perspective on nematode lifestyle and parasitism.</title>
        <authorList>
            <person name="Dieterich C."/>
            <person name="Clifton S.W."/>
            <person name="Schuster L.N."/>
            <person name="Chinwalla A."/>
            <person name="Delehaunty K."/>
            <person name="Dinkelacker I."/>
            <person name="Fulton L."/>
            <person name="Fulton R."/>
            <person name="Godfrey J."/>
            <person name="Minx P."/>
            <person name="Mitreva M."/>
            <person name="Roeseler W."/>
            <person name="Tian H."/>
            <person name="Witte H."/>
            <person name="Yang S.P."/>
            <person name="Wilson R.K."/>
            <person name="Sommer R.J."/>
        </authorList>
    </citation>
    <scope>NUCLEOTIDE SEQUENCE [LARGE SCALE GENOMIC DNA]</scope>
    <source>
        <strain evidence="3">PS312</strain>
    </source>
</reference>
<evidence type="ECO:0000256" key="1">
    <source>
        <dbReference type="SAM" id="SignalP"/>
    </source>
</evidence>
<name>A0A8R1V031_PRIPA</name>
<reference evidence="2" key="2">
    <citation type="submission" date="2022-06" db="UniProtKB">
        <authorList>
            <consortium name="EnsemblMetazoa"/>
        </authorList>
    </citation>
    <scope>IDENTIFICATION</scope>
    <source>
        <strain evidence="2">PS312</strain>
    </source>
</reference>
<protein>
    <recommendedName>
        <fullName evidence="4">C-type lectin</fullName>
    </recommendedName>
</protein>
<dbReference type="PANTHER" id="PTHR33351">
    <property type="entry name" value="HISACTOPHILIN-1-RELATED"/>
    <property type="match status" value="1"/>
</dbReference>
<dbReference type="Proteomes" id="UP000005239">
    <property type="component" value="Unassembled WGS sequence"/>
</dbReference>
<proteinExistence type="predicted"/>
<dbReference type="AlphaFoldDB" id="A0A8R1V031"/>
<dbReference type="InterPro" id="IPR052883">
    <property type="entry name" value="Hisactophilin"/>
</dbReference>
<feature type="signal peptide" evidence="1">
    <location>
        <begin position="1"/>
        <end position="20"/>
    </location>
</feature>
<dbReference type="SUPFAM" id="SSF50405">
    <property type="entry name" value="Actin-crosslinking proteins"/>
    <property type="match status" value="1"/>
</dbReference>
<feature type="chain" id="PRO_5035890828" description="C-type lectin" evidence="1">
    <location>
        <begin position="21"/>
        <end position="142"/>
    </location>
</feature>
<dbReference type="Gene3D" id="2.80.10.50">
    <property type="match status" value="1"/>
</dbReference>
<evidence type="ECO:0008006" key="4">
    <source>
        <dbReference type="Google" id="ProtNLM"/>
    </source>
</evidence>
<sequence length="142" mass="15417">MISFCLAVLIACLLHNEGAATTAATEIGSFACCINTKLEDGEVRADRPYAKKCTACERWIMERRNSKIALASLCERGKYLQARADGSVGVGSTMDLWTWHGKQGESSSFMSANGSWLSANKNGTVYAAKERSFDGLWIVPLA</sequence>
<dbReference type="EnsemblMetazoa" id="PPA42831.1">
    <property type="protein sequence ID" value="PPA42831.1"/>
    <property type="gene ID" value="WBGene00281200"/>
</dbReference>
<dbReference type="InterPro" id="IPR008999">
    <property type="entry name" value="Actin-crosslinking"/>
</dbReference>
<keyword evidence="3" id="KW-1185">Reference proteome</keyword>
<evidence type="ECO:0000313" key="3">
    <source>
        <dbReference type="Proteomes" id="UP000005239"/>
    </source>
</evidence>